<keyword evidence="3" id="KW-1185">Reference proteome</keyword>
<protein>
    <submittedName>
        <fullName evidence="2">8-oxo-dGTP diphosphatase</fullName>
        <ecNumber evidence="2">3.6.1.55</ecNumber>
    </submittedName>
</protein>
<dbReference type="EMBL" id="JACJID010000005">
    <property type="protein sequence ID" value="MBA8929484.1"/>
    <property type="molecule type" value="Genomic_DNA"/>
</dbReference>
<keyword evidence="2" id="KW-0378">Hydrolase</keyword>
<organism evidence="2 3">
    <name type="scientific">Kutzneria viridogrisea</name>
    <dbReference type="NCBI Taxonomy" id="47990"/>
    <lineage>
        <taxon>Bacteria</taxon>
        <taxon>Bacillati</taxon>
        <taxon>Actinomycetota</taxon>
        <taxon>Actinomycetes</taxon>
        <taxon>Pseudonocardiales</taxon>
        <taxon>Pseudonocardiaceae</taxon>
        <taxon>Kutzneria</taxon>
    </lineage>
</organism>
<feature type="domain" description="Nudix hydrolase" evidence="1">
    <location>
        <begin position="5"/>
        <end position="138"/>
    </location>
</feature>
<evidence type="ECO:0000313" key="2">
    <source>
        <dbReference type="EMBL" id="MBA8929484.1"/>
    </source>
</evidence>
<proteinExistence type="predicted"/>
<evidence type="ECO:0000259" key="1">
    <source>
        <dbReference type="PROSITE" id="PS51462"/>
    </source>
</evidence>
<dbReference type="InterPro" id="IPR015797">
    <property type="entry name" value="NUDIX_hydrolase-like_dom_sf"/>
</dbReference>
<comment type="caution">
    <text evidence="2">The sequence shown here is derived from an EMBL/GenBank/DDBJ whole genome shotgun (WGS) entry which is preliminary data.</text>
</comment>
<dbReference type="InterPro" id="IPR000086">
    <property type="entry name" value="NUDIX_hydrolase_dom"/>
</dbReference>
<accession>A0ABR6BSD5</accession>
<name>A0ABR6BSD5_9PSEU</name>
<dbReference type="Gene3D" id="3.90.79.10">
    <property type="entry name" value="Nucleoside Triphosphate Pyrophosphohydrolase"/>
    <property type="match status" value="1"/>
</dbReference>
<dbReference type="PROSITE" id="PS51462">
    <property type="entry name" value="NUDIX"/>
    <property type="match status" value="1"/>
</dbReference>
<dbReference type="Proteomes" id="UP000517916">
    <property type="component" value="Unassembled WGS sequence"/>
</dbReference>
<dbReference type="Pfam" id="PF00293">
    <property type="entry name" value="NUDIX"/>
    <property type="match status" value="1"/>
</dbReference>
<sequence length="141" mass="15449">MTADWTQVSVHALVGRYDDPFYLTLPTPQGHNTFPGGPVRHGEGIEDAVRRLLHDQLGVAVEEVDFRAVVEHTTPSGGSELWFVFEVHLSNHDAQTASTAPGACWADDTDLRVLDVQPGRLRDAVADGTLADRVWMPAPPR</sequence>
<reference evidence="2 3" key="1">
    <citation type="submission" date="2020-08" db="EMBL/GenBank/DDBJ databases">
        <title>Genomic Encyclopedia of Archaeal and Bacterial Type Strains, Phase II (KMG-II): from individual species to whole genera.</title>
        <authorList>
            <person name="Goeker M."/>
        </authorList>
    </citation>
    <scope>NUCLEOTIDE SEQUENCE [LARGE SCALE GENOMIC DNA]</scope>
    <source>
        <strain evidence="2 3">DSM 43850</strain>
    </source>
</reference>
<gene>
    <name evidence="2" type="ORF">BC739_006702</name>
</gene>
<dbReference type="EC" id="3.6.1.55" evidence="2"/>
<dbReference type="SUPFAM" id="SSF55811">
    <property type="entry name" value="Nudix"/>
    <property type="match status" value="1"/>
</dbReference>
<dbReference type="GO" id="GO:0035539">
    <property type="term" value="F:8-oxo-7,8-dihydrodeoxyguanosine triphosphate pyrophosphatase activity"/>
    <property type="evidence" value="ECO:0007669"/>
    <property type="project" value="UniProtKB-EC"/>
</dbReference>
<dbReference type="RefSeq" id="WP_182839399.1">
    <property type="nucleotide sequence ID" value="NZ_BAAABQ010000004.1"/>
</dbReference>
<evidence type="ECO:0000313" key="3">
    <source>
        <dbReference type="Proteomes" id="UP000517916"/>
    </source>
</evidence>